<comment type="caution">
    <text evidence="2">The sequence shown here is derived from an EMBL/GenBank/DDBJ whole genome shotgun (WGS) entry which is preliminary data.</text>
</comment>
<sequence>MDSTELVNFAGLSFLCEKLRLESLLIKHEKASLEDLNKKIIKEYNDICKQIWIYRHQQEILTQLINSDLNVSPENCCQLFNNLYSSNFVEGYKILNQYAAEIVQVYKILVYAPRSVAMFLNGTEKAAHTNIKHTIDELCFCVFNVLYGSCFFPEDEKNMLELLGHLINLQIVQNQDPRKTLRKGNSVFSRMYKYFSESLLSTKIFLTAALHEPIMFLLSQEELFLDIDPSKSPIRIPSNEKRQRFGSDENSKSYKEKMAQYRRTIVDKLQF</sequence>
<dbReference type="EMBL" id="JABEBT010000115">
    <property type="protein sequence ID" value="KAF7631205.1"/>
    <property type="molecule type" value="Genomic_DNA"/>
</dbReference>
<dbReference type="OrthoDB" id="10264848at2759"/>
<keyword evidence="3" id="KW-1185">Reference proteome</keyword>
<dbReference type="AlphaFoldDB" id="A0A8S9ZFG4"/>
<dbReference type="Pfam" id="PF00616">
    <property type="entry name" value="RasGAP"/>
    <property type="match status" value="1"/>
</dbReference>
<dbReference type="Gene3D" id="1.10.506.10">
    <property type="entry name" value="GTPase Activation - p120gap, domain 1"/>
    <property type="match status" value="1"/>
</dbReference>
<dbReference type="Proteomes" id="UP000605970">
    <property type="component" value="Unassembled WGS sequence"/>
</dbReference>
<gene>
    <name evidence="2" type="ORF">Mgra_00008580</name>
</gene>
<protein>
    <recommendedName>
        <fullName evidence="1">Ras-GAP domain-containing protein</fullName>
    </recommendedName>
</protein>
<accession>A0A8S9ZFG4</accession>
<evidence type="ECO:0000313" key="3">
    <source>
        <dbReference type="Proteomes" id="UP000605970"/>
    </source>
</evidence>
<dbReference type="InterPro" id="IPR008936">
    <property type="entry name" value="Rho_GTPase_activation_prot"/>
</dbReference>
<reference evidence="2" key="1">
    <citation type="journal article" date="2020" name="Ecol. Evol.">
        <title>Genome structure and content of the rice root-knot nematode (Meloidogyne graminicola).</title>
        <authorList>
            <person name="Phan N.T."/>
            <person name="Danchin E.G.J."/>
            <person name="Klopp C."/>
            <person name="Perfus-Barbeoch L."/>
            <person name="Kozlowski D.K."/>
            <person name="Koutsovoulos G.D."/>
            <person name="Lopez-Roques C."/>
            <person name="Bouchez O."/>
            <person name="Zahm M."/>
            <person name="Besnard G."/>
            <person name="Bellafiore S."/>
        </authorList>
    </citation>
    <scope>NUCLEOTIDE SEQUENCE</scope>
    <source>
        <strain evidence="2">VN-18</strain>
    </source>
</reference>
<dbReference type="SUPFAM" id="SSF48350">
    <property type="entry name" value="GTPase activation domain, GAP"/>
    <property type="match status" value="1"/>
</dbReference>
<organism evidence="2 3">
    <name type="scientific">Meloidogyne graminicola</name>
    <dbReference type="NCBI Taxonomy" id="189291"/>
    <lineage>
        <taxon>Eukaryota</taxon>
        <taxon>Metazoa</taxon>
        <taxon>Ecdysozoa</taxon>
        <taxon>Nematoda</taxon>
        <taxon>Chromadorea</taxon>
        <taxon>Rhabditida</taxon>
        <taxon>Tylenchina</taxon>
        <taxon>Tylenchomorpha</taxon>
        <taxon>Tylenchoidea</taxon>
        <taxon>Meloidogynidae</taxon>
        <taxon>Meloidogyninae</taxon>
        <taxon>Meloidogyne</taxon>
    </lineage>
</organism>
<evidence type="ECO:0000313" key="2">
    <source>
        <dbReference type="EMBL" id="KAF7631205.1"/>
    </source>
</evidence>
<evidence type="ECO:0000259" key="1">
    <source>
        <dbReference type="PROSITE" id="PS50018"/>
    </source>
</evidence>
<dbReference type="InterPro" id="IPR001936">
    <property type="entry name" value="RasGAP_dom"/>
</dbReference>
<proteinExistence type="predicted"/>
<name>A0A8S9ZFG4_9BILA</name>
<dbReference type="PROSITE" id="PS50018">
    <property type="entry name" value="RAS_GTPASE_ACTIV_2"/>
    <property type="match status" value="1"/>
</dbReference>
<feature type="domain" description="Ras-GAP" evidence="1">
    <location>
        <begin position="154"/>
        <end position="271"/>
    </location>
</feature>